<feature type="transmembrane region" description="Helical" evidence="5">
    <location>
        <begin position="267"/>
        <end position="286"/>
    </location>
</feature>
<dbReference type="SUPFAM" id="SSF103481">
    <property type="entry name" value="Multidrug resistance efflux transporter EmrE"/>
    <property type="match status" value="2"/>
</dbReference>
<evidence type="ECO:0000256" key="3">
    <source>
        <dbReference type="ARBA" id="ARBA00022989"/>
    </source>
</evidence>
<evidence type="ECO:0000256" key="4">
    <source>
        <dbReference type="ARBA" id="ARBA00023136"/>
    </source>
</evidence>
<dbReference type="InterPro" id="IPR037185">
    <property type="entry name" value="EmrE-like"/>
</dbReference>
<feature type="transmembrane region" description="Helical" evidence="5">
    <location>
        <begin position="180"/>
        <end position="200"/>
    </location>
</feature>
<gene>
    <name evidence="7" type="ORF">J0X12_04180</name>
</gene>
<protein>
    <submittedName>
        <fullName evidence="7">DMT family transporter</fullName>
    </submittedName>
</protein>
<feature type="transmembrane region" description="Helical" evidence="5">
    <location>
        <begin position="35"/>
        <end position="53"/>
    </location>
</feature>
<feature type="domain" description="EamA" evidence="6">
    <location>
        <begin position="153"/>
        <end position="286"/>
    </location>
</feature>
<organism evidence="7 8">
    <name type="scientific">Sneathiella sedimenti</name>
    <dbReference type="NCBI Taxonomy" id="2816034"/>
    <lineage>
        <taxon>Bacteria</taxon>
        <taxon>Pseudomonadati</taxon>
        <taxon>Pseudomonadota</taxon>
        <taxon>Alphaproteobacteria</taxon>
        <taxon>Sneathiellales</taxon>
        <taxon>Sneathiellaceae</taxon>
        <taxon>Sneathiella</taxon>
    </lineage>
</organism>
<keyword evidence="4 5" id="KW-0472">Membrane</keyword>
<feature type="transmembrane region" description="Helical" evidence="5">
    <location>
        <begin position="92"/>
        <end position="114"/>
    </location>
</feature>
<feature type="transmembrane region" description="Helical" evidence="5">
    <location>
        <begin position="126"/>
        <end position="144"/>
    </location>
</feature>
<name>A0ABS3F391_9PROT</name>
<keyword evidence="2 5" id="KW-0812">Transmembrane</keyword>
<evidence type="ECO:0000256" key="5">
    <source>
        <dbReference type="SAM" id="Phobius"/>
    </source>
</evidence>
<dbReference type="Proteomes" id="UP000664761">
    <property type="component" value="Unassembled WGS sequence"/>
</dbReference>
<keyword evidence="3 5" id="KW-1133">Transmembrane helix</keyword>
<reference evidence="7 8" key="1">
    <citation type="submission" date="2021-03" db="EMBL/GenBank/DDBJ databases">
        <title>Sneathiella sp. CAU 1612 isolated from Kang Won-do.</title>
        <authorList>
            <person name="Kim W."/>
        </authorList>
    </citation>
    <scope>NUCLEOTIDE SEQUENCE [LARGE SCALE GENOMIC DNA]</scope>
    <source>
        <strain evidence="7 8">CAU 1612</strain>
    </source>
</reference>
<evidence type="ECO:0000256" key="1">
    <source>
        <dbReference type="ARBA" id="ARBA00004141"/>
    </source>
</evidence>
<keyword evidence="8" id="KW-1185">Reference proteome</keyword>
<sequence length="300" mass="32174">MKMSSRAWVILLTLSVLWGGTFFFIELALVDFTPFTIVCLRVLIAAVALFAYLKLKGEAVPRDLHLWGIFLVMGLLNNILPFSLIVWGQTHITGSVASILNATTPLFAVILAHFFTADEKLNRYKLLGVLVGYGGVVVMMQPSLAEGFNFESIGQLAILGAALSYGFAGIWGKRLKGTSALVNAFGMLACSSVIMLPVALIVDDPFSANPNWISLSAVVALALFGTALAYIFYFQLLALAGAVNLLLVTFLIPVTALLLGVGILQEAIHPLALLGMTIIFAGLALIDGRILNLFRKTGKA</sequence>
<feature type="transmembrane region" description="Helical" evidence="5">
    <location>
        <begin position="239"/>
        <end position="261"/>
    </location>
</feature>
<proteinExistence type="predicted"/>
<feature type="transmembrane region" description="Helical" evidence="5">
    <location>
        <begin position="65"/>
        <end position="86"/>
    </location>
</feature>
<dbReference type="InterPro" id="IPR000620">
    <property type="entry name" value="EamA_dom"/>
</dbReference>
<comment type="caution">
    <text evidence="7">The sequence shown here is derived from an EMBL/GenBank/DDBJ whole genome shotgun (WGS) entry which is preliminary data.</text>
</comment>
<feature type="transmembrane region" description="Helical" evidence="5">
    <location>
        <begin position="212"/>
        <end position="232"/>
    </location>
</feature>
<evidence type="ECO:0000259" key="6">
    <source>
        <dbReference type="Pfam" id="PF00892"/>
    </source>
</evidence>
<feature type="transmembrane region" description="Helical" evidence="5">
    <location>
        <begin position="7"/>
        <end position="29"/>
    </location>
</feature>
<dbReference type="EMBL" id="JAFLNC010000001">
    <property type="protein sequence ID" value="MBO0332798.1"/>
    <property type="molecule type" value="Genomic_DNA"/>
</dbReference>
<dbReference type="InterPro" id="IPR050638">
    <property type="entry name" value="AA-Vitamin_Transporters"/>
</dbReference>
<accession>A0ABS3F391</accession>
<dbReference type="PANTHER" id="PTHR32322">
    <property type="entry name" value="INNER MEMBRANE TRANSPORTER"/>
    <property type="match status" value="1"/>
</dbReference>
<dbReference type="Pfam" id="PF00892">
    <property type="entry name" value="EamA"/>
    <property type="match status" value="2"/>
</dbReference>
<feature type="domain" description="EamA" evidence="6">
    <location>
        <begin position="10"/>
        <end position="140"/>
    </location>
</feature>
<evidence type="ECO:0000313" key="7">
    <source>
        <dbReference type="EMBL" id="MBO0332798.1"/>
    </source>
</evidence>
<feature type="transmembrane region" description="Helical" evidence="5">
    <location>
        <begin position="150"/>
        <end position="168"/>
    </location>
</feature>
<evidence type="ECO:0000256" key="2">
    <source>
        <dbReference type="ARBA" id="ARBA00022692"/>
    </source>
</evidence>
<dbReference type="PANTHER" id="PTHR32322:SF9">
    <property type="entry name" value="AMINO-ACID METABOLITE EFFLUX PUMP-RELATED"/>
    <property type="match status" value="1"/>
</dbReference>
<comment type="subcellular location">
    <subcellularLocation>
        <location evidence="1">Membrane</location>
        <topology evidence="1">Multi-pass membrane protein</topology>
    </subcellularLocation>
</comment>
<evidence type="ECO:0000313" key="8">
    <source>
        <dbReference type="Proteomes" id="UP000664761"/>
    </source>
</evidence>